<proteinExistence type="predicted"/>
<organism evidence="1 2">
    <name type="scientific">Tetzosporium hominis</name>
    <dbReference type="NCBI Taxonomy" id="2020506"/>
    <lineage>
        <taxon>Bacteria</taxon>
        <taxon>Bacillati</taxon>
        <taxon>Bacillota</taxon>
        <taxon>Bacilli</taxon>
        <taxon>Bacillales</taxon>
        <taxon>Caryophanaceae</taxon>
        <taxon>Tetzosporium</taxon>
    </lineage>
</organism>
<evidence type="ECO:0000313" key="2">
    <source>
        <dbReference type="Proteomes" id="UP000217065"/>
    </source>
</evidence>
<sequence length="157" mass="18255">MNREVLKFLNSITRVQNSLIREGKLPSKFVAMNNNQDLVRLSLRLQNLMQNSFDSYMKDSYQHLKLTLEEIGEDAITFNKLVIELGYPPHGDIPADLISGVAGNYEVEGIEEVKEYIDDLYFHIYEDQKIDALMVKWENNKILKNRLPILRNELSPI</sequence>
<dbReference type="RefSeq" id="WP_094942618.1">
    <property type="nucleotide sequence ID" value="NZ_NOKQ01000199.1"/>
</dbReference>
<name>A0A264W3S6_9BACL</name>
<evidence type="ECO:0000313" key="1">
    <source>
        <dbReference type="EMBL" id="OZS78243.1"/>
    </source>
</evidence>
<accession>A0A264W3S6</accession>
<comment type="caution">
    <text evidence="1">The sequence shown here is derived from an EMBL/GenBank/DDBJ whole genome shotgun (WGS) entry which is preliminary data.</text>
</comment>
<reference evidence="1 2" key="1">
    <citation type="submission" date="2017-07" db="EMBL/GenBank/DDBJ databases">
        <title>Tetzosporium hominis gen.nov. sp.nov.</title>
        <authorList>
            <person name="Tetz G."/>
            <person name="Tetz V."/>
        </authorList>
    </citation>
    <scope>NUCLEOTIDE SEQUENCE [LARGE SCALE GENOMIC DNA]</scope>
    <source>
        <strain evidence="1 2">VT-49</strain>
    </source>
</reference>
<protein>
    <submittedName>
        <fullName evidence="1">Uncharacterized protein</fullName>
    </submittedName>
</protein>
<dbReference type="AlphaFoldDB" id="A0A264W3S6"/>
<dbReference type="Proteomes" id="UP000217065">
    <property type="component" value="Unassembled WGS sequence"/>
</dbReference>
<dbReference type="OrthoDB" id="2866646at2"/>
<gene>
    <name evidence="1" type="ORF">CF394_07215</name>
</gene>
<keyword evidence="2" id="KW-1185">Reference proteome</keyword>
<dbReference type="EMBL" id="NOKQ01000199">
    <property type="protein sequence ID" value="OZS78243.1"/>
    <property type="molecule type" value="Genomic_DNA"/>
</dbReference>